<name>A0A0E9VL37_ANGAN</name>
<proteinExistence type="predicted"/>
<protein>
    <submittedName>
        <fullName evidence="1">Uncharacterized protein</fullName>
    </submittedName>
</protein>
<dbReference type="AlphaFoldDB" id="A0A0E9VL37"/>
<reference evidence="1" key="2">
    <citation type="journal article" date="2015" name="Fish Shellfish Immunol.">
        <title>Early steps in the European eel (Anguilla anguilla)-Vibrio vulnificus interaction in the gills: Role of the RtxA13 toxin.</title>
        <authorList>
            <person name="Callol A."/>
            <person name="Pajuelo D."/>
            <person name="Ebbesson L."/>
            <person name="Teles M."/>
            <person name="MacKenzie S."/>
            <person name="Amaro C."/>
        </authorList>
    </citation>
    <scope>NUCLEOTIDE SEQUENCE</scope>
</reference>
<evidence type="ECO:0000313" key="1">
    <source>
        <dbReference type="EMBL" id="JAH78140.1"/>
    </source>
</evidence>
<organism evidence="1">
    <name type="scientific">Anguilla anguilla</name>
    <name type="common">European freshwater eel</name>
    <name type="synonym">Muraena anguilla</name>
    <dbReference type="NCBI Taxonomy" id="7936"/>
    <lineage>
        <taxon>Eukaryota</taxon>
        <taxon>Metazoa</taxon>
        <taxon>Chordata</taxon>
        <taxon>Craniata</taxon>
        <taxon>Vertebrata</taxon>
        <taxon>Euteleostomi</taxon>
        <taxon>Actinopterygii</taxon>
        <taxon>Neopterygii</taxon>
        <taxon>Teleostei</taxon>
        <taxon>Anguilliformes</taxon>
        <taxon>Anguillidae</taxon>
        <taxon>Anguilla</taxon>
    </lineage>
</organism>
<accession>A0A0E9VL37</accession>
<dbReference type="EMBL" id="GBXM01030437">
    <property type="protein sequence ID" value="JAH78140.1"/>
    <property type="molecule type" value="Transcribed_RNA"/>
</dbReference>
<sequence>MKVRLKSPAYGHCTMVPAVL</sequence>
<reference evidence="1" key="1">
    <citation type="submission" date="2014-11" db="EMBL/GenBank/DDBJ databases">
        <authorList>
            <person name="Amaro Gonzalez C."/>
        </authorList>
    </citation>
    <scope>NUCLEOTIDE SEQUENCE</scope>
</reference>